<name>H3ZN33_THELN</name>
<evidence type="ECO:0000256" key="2">
    <source>
        <dbReference type="ARBA" id="ARBA00007458"/>
    </source>
</evidence>
<evidence type="ECO:0000256" key="6">
    <source>
        <dbReference type="SAM" id="MobiDB-lite"/>
    </source>
</evidence>
<dbReference type="PaxDb" id="523849-OCC_05374"/>
<sequence length="593" mass="68756">MKARFLLIVLIVITLSSACIQSTEQATTQQTITSHSPLIESNSTQPEDNDGLTFEEEQKYGTDPFNPDTDGDRINDGEEVNKYKTNPLKFDSDGDGLSDWEEIFSYNTNPLEPDTDKDSIIDGEEANLYQTNPLSKDTDKDSLTDFEELFTYNTSPTRKDTDNDGLYDGEELQLGTNPLKEDTDRDRLWDGEELIKYFTDSLNPDSDNDGLLDGEEVIDFLTNPLEKDTDKDYLPDGYEIEIGTDPTYDWRTYYNSEAFKAGLSKLLRSKISPLSEQFTEYNNTLEKVWAILEWIDNTIQYNDTKANYVDILVTNWSTLSDYQRELYDNLTKLQAANDTIYYKSGICGDYAILTASLLLESNITPIYMLDITFKDKKPSHAAVAVKIGSEYFVIDQHIPPIHIGSYYWKWVDDDMEISNITFYAIRLNENGEPIIYSNWTWAENQIKEKTYYMNEKDIEIITEIVKQKFLEIYPGYTEDDRLKKLAEKDLEAIKTTNQTSNAFLPYGFTKGLVLWWHSEYLGLYYHPQIARILLERYWPIPGFFRDDWKDVIELCDKFYLVVDFDENNKLIIRDSSGDTYEIPRIIMVLEIAN</sequence>
<comment type="subcellular location">
    <subcellularLocation>
        <location evidence="1">Secreted</location>
    </subcellularLocation>
</comment>
<keyword evidence="3" id="KW-0964">Secreted</keyword>
<keyword evidence="5" id="KW-0106">Calcium</keyword>
<dbReference type="InterPro" id="IPR007562">
    <property type="entry name" value="Transglutaminase-like_domain"/>
</dbReference>
<dbReference type="InterPro" id="IPR053180">
    <property type="entry name" value="Ca-binding_acidic-repeat"/>
</dbReference>
<dbReference type="GO" id="GO:0005509">
    <property type="term" value="F:calcium ion binding"/>
    <property type="evidence" value="ECO:0007669"/>
    <property type="project" value="InterPro"/>
</dbReference>
<dbReference type="PANTHER" id="PTHR37467:SF1">
    <property type="entry name" value="EXPORTED CALCIUM-BINDING GLYCOPROTEIN"/>
    <property type="match status" value="1"/>
</dbReference>
<dbReference type="KEGG" id="tlt:OCC_05374"/>
<dbReference type="AlphaFoldDB" id="H3ZN33"/>
<feature type="compositionally biased region" description="Basic and acidic residues" evidence="6">
    <location>
        <begin position="70"/>
        <end position="82"/>
    </location>
</feature>
<dbReference type="InterPro" id="IPR028974">
    <property type="entry name" value="TSP_type-3_rpt"/>
</dbReference>
<feature type="domain" description="Transglutaminase-like" evidence="7">
    <location>
        <begin position="270"/>
        <end position="423"/>
    </location>
</feature>
<evidence type="ECO:0000259" key="7">
    <source>
        <dbReference type="Pfam" id="PF04473"/>
    </source>
</evidence>
<keyword evidence="4" id="KW-0732">Signal</keyword>
<evidence type="ECO:0000256" key="1">
    <source>
        <dbReference type="ARBA" id="ARBA00004613"/>
    </source>
</evidence>
<dbReference type="SUPFAM" id="SSF103647">
    <property type="entry name" value="TSP type-3 repeat"/>
    <property type="match status" value="1"/>
</dbReference>
<dbReference type="GeneID" id="16550266"/>
<evidence type="ECO:0000256" key="5">
    <source>
        <dbReference type="ARBA" id="ARBA00022837"/>
    </source>
</evidence>
<dbReference type="PROSITE" id="PS00018">
    <property type="entry name" value="EF_HAND_1"/>
    <property type="match status" value="1"/>
</dbReference>
<evidence type="ECO:0000256" key="3">
    <source>
        <dbReference type="ARBA" id="ARBA00022525"/>
    </source>
</evidence>
<feature type="compositionally biased region" description="Polar residues" evidence="6">
    <location>
        <begin position="31"/>
        <end position="46"/>
    </location>
</feature>
<dbReference type="OrthoDB" id="86147at2157"/>
<dbReference type="Proteomes" id="UP000015502">
    <property type="component" value="Chromosome"/>
</dbReference>
<accession>H3ZN33</accession>
<comment type="similarity">
    <text evidence="2">Belongs to the UPF0252 family.</text>
</comment>
<organism evidence="8 9">
    <name type="scientific">Thermococcus litoralis (strain ATCC 51850 / DSM 5473 / JCM 8560 / NS-C)</name>
    <dbReference type="NCBI Taxonomy" id="523849"/>
    <lineage>
        <taxon>Archaea</taxon>
        <taxon>Methanobacteriati</taxon>
        <taxon>Methanobacteriota</taxon>
        <taxon>Thermococci</taxon>
        <taxon>Thermococcales</taxon>
        <taxon>Thermococcaceae</taxon>
        <taxon>Thermococcus</taxon>
    </lineage>
</organism>
<dbReference type="PANTHER" id="PTHR37467">
    <property type="entry name" value="EXPORTED CALCIUM-BINDING GLYCOPROTEIN-RELATED"/>
    <property type="match status" value="1"/>
</dbReference>
<dbReference type="Gene3D" id="3.10.620.30">
    <property type="match status" value="1"/>
</dbReference>
<dbReference type="InterPro" id="IPR018247">
    <property type="entry name" value="EF_Hand_1_Ca_BS"/>
</dbReference>
<feature type="region of interest" description="Disordered" evidence="6">
    <location>
        <begin position="31"/>
        <end position="87"/>
    </location>
</feature>
<protein>
    <submittedName>
        <fullName evidence="8">Calcium-binding protein</fullName>
    </submittedName>
</protein>
<evidence type="ECO:0000313" key="9">
    <source>
        <dbReference type="Proteomes" id="UP000015502"/>
    </source>
</evidence>
<dbReference type="InterPro" id="IPR059100">
    <property type="entry name" value="TSP3_bac"/>
</dbReference>
<gene>
    <name evidence="8" type="ORF">OCC_05374</name>
</gene>
<keyword evidence="9" id="KW-1185">Reference proteome</keyword>
<dbReference type="PROSITE" id="PS51257">
    <property type="entry name" value="PROKAR_LIPOPROTEIN"/>
    <property type="match status" value="1"/>
</dbReference>
<dbReference type="Pfam" id="PF04473">
    <property type="entry name" value="DUF553"/>
    <property type="match status" value="1"/>
</dbReference>
<reference evidence="8 9" key="1">
    <citation type="journal article" date="2012" name="J. Bacteriol.">
        <title>Genome sequence of the model hyperthermophilic archaeon Thermococcus litoralis NS-C.</title>
        <authorList>
            <person name="Gardner A.F."/>
            <person name="Kumar S."/>
            <person name="Perler F.B."/>
        </authorList>
    </citation>
    <scope>NUCLEOTIDE SEQUENCE [LARGE SCALE GENOMIC DNA]</scope>
    <source>
        <strain evidence="9">ATCC 51850 / DSM 5473 / JCM 8560 / NS-C</strain>
    </source>
</reference>
<evidence type="ECO:0000313" key="8">
    <source>
        <dbReference type="EMBL" id="EHR78625.1"/>
    </source>
</evidence>
<evidence type="ECO:0000256" key="4">
    <source>
        <dbReference type="ARBA" id="ARBA00022729"/>
    </source>
</evidence>
<dbReference type="HOGENOM" id="CLU_455373_0_0_2"/>
<proteinExistence type="inferred from homology"/>
<dbReference type="Gene3D" id="4.10.1080.10">
    <property type="entry name" value="TSP type-3 repeat"/>
    <property type="match status" value="2"/>
</dbReference>
<dbReference type="Pfam" id="PF18884">
    <property type="entry name" value="TSP3_bac"/>
    <property type="match status" value="5"/>
</dbReference>
<dbReference type="RefSeq" id="WP_004068101.1">
    <property type="nucleotide sequence ID" value="NC_022084.1"/>
</dbReference>
<dbReference type="STRING" id="523849.OCC_05374"/>
<dbReference type="EMBL" id="CP006670">
    <property type="protein sequence ID" value="EHR78625.1"/>
    <property type="molecule type" value="Genomic_DNA"/>
</dbReference>